<dbReference type="EMBL" id="JAEHOC010000053">
    <property type="protein sequence ID" value="KAG2425663.1"/>
    <property type="molecule type" value="Genomic_DNA"/>
</dbReference>
<feature type="compositionally biased region" description="Acidic residues" evidence="1">
    <location>
        <begin position="156"/>
        <end position="166"/>
    </location>
</feature>
<feature type="signal peptide" evidence="2">
    <location>
        <begin position="1"/>
        <end position="19"/>
    </location>
</feature>
<comment type="caution">
    <text evidence="3">The sequence shown here is derived from an EMBL/GenBank/DDBJ whole genome shotgun (WGS) entry which is preliminary data.</text>
</comment>
<evidence type="ECO:0000256" key="2">
    <source>
        <dbReference type="SAM" id="SignalP"/>
    </source>
</evidence>
<organism evidence="3 4">
    <name type="scientific">Chlamydomonas incerta</name>
    <dbReference type="NCBI Taxonomy" id="51695"/>
    <lineage>
        <taxon>Eukaryota</taxon>
        <taxon>Viridiplantae</taxon>
        <taxon>Chlorophyta</taxon>
        <taxon>core chlorophytes</taxon>
        <taxon>Chlorophyceae</taxon>
        <taxon>CS clade</taxon>
        <taxon>Chlamydomonadales</taxon>
        <taxon>Chlamydomonadaceae</taxon>
        <taxon>Chlamydomonas</taxon>
    </lineage>
</organism>
<evidence type="ECO:0000256" key="1">
    <source>
        <dbReference type="SAM" id="MobiDB-lite"/>
    </source>
</evidence>
<sequence length="478" mass="52125">MATFATVLLFLSLPSFAIADGDDSYAELAACVVPEKLRTALSLLPDLDEDTGPGEVKALRVSLLEAREQLDVFSFAFPNRTRAAEPEADATVLTAWGRIKVAIGEILREIIDWIHKHLAGSGVRGPGAGGLQAAAAARQQGREQQAVQHQGQQEGQQEEGQPEEGQEGAGEAEVGRRRRKERDLWYAVRRDLDQGYEVIGDFQDLDHSLVEYNDTDLQQKRDVCLDWKRRICHNSATDHYLDFVSTTLHPDELYTHKHSSKLFWGFHGLTPDTALSGIQNLALMMRSGQLAQLLAWYPAVMALQPDDLLQEPGHTTFHNFRKLIRSILAVLGEFPELLGPGRRTAAAAAATAANTAQAQAGAARRALSRSSSSGRSGSSSSSARPGGLQLQLQRGGVSEPCDTDAALKALQRLYHDLGQTNNKVFAYQFYSSRGDEWAAEAAAAHEEVAEGWQDNLAFMASAQIDAMARCIAATLPRA</sequence>
<evidence type="ECO:0000313" key="3">
    <source>
        <dbReference type="EMBL" id="KAG2425663.1"/>
    </source>
</evidence>
<proteinExistence type="predicted"/>
<gene>
    <name evidence="3" type="ORF">HXX76_013506</name>
</gene>
<evidence type="ECO:0000313" key="4">
    <source>
        <dbReference type="Proteomes" id="UP000650467"/>
    </source>
</evidence>
<feature type="chain" id="PRO_5032804193" evidence="2">
    <location>
        <begin position="20"/>
        <end position="478"/>
    </location>
</feature>
<feature type="region of interest" description="Disordered" evidence="1">
    <location>
        <begin position="127"/>
        <end position="175"/>
    </location>
</feature>
<feature type="compositionally biased region" description="Low complexity" evidence="1">
    <location>
        <begin position="131"/>
        <end position="155"/>
    </location>
</feature>
<dbReference type="Proteomes" id="UP000650467">
    <property type="component" value="Unassembled WGS sequence"/>
</dbReference>
<feature type="region of interest" description="Disordered" evidence="1">
    <location>
        <begin position="360"/>
        <end position="395"/>
    </location>
</feature>
<name>A0A835SEA5_CHLIN</name>
<keyword evidence="4" id="KW-1185">Reference proteome</keyword>
<protein>
    <submittedName>
        <fullName evidence="3">Uncharacterized protein</fullName>
    </submittedName>
</protein>
<reference evidence="3" key="1">
    <citation type="journal article" date="2020" name="bioRxiv">
        <title>Comparative genomics of Chlamydomonas.</title>
        <authorList>
            <person name="Craig R.J."/>
            <person name="Hasan A.R."/>
            <person name="Ness R.W."/>
            <person name="Keightley P.D."/>
        </authorList>
    </citation>
    <scope>NUCLEOTIDE SEQUENCE</scope>
    <source>
        <strain evidence="3">SAG 7.73</strain>
    </source>
</reference>
<accession>A0A835SEA5</accession>
<dbReference type="AlphaFoldDB" id="A0A835SEA5"/>
<dbReference type="OrthoDB" id="45548at2759"/>
<keyword evidence="2" id="KW-0732">Signal</keyword>